<dbReference type="GO" id="GO:0005778">
    <property type="term" value="C:peroxisomal membrane"/>
    <property type="evidence" value="ECO:0007669"/>
    <property type="project" value="TreeGrafter"/>
</dbReference>
<dbReference type="InterPro" id="IPR016543">
    <property type="entry name" value="Fis1"/>
</dbReference>
<dbReference type="GO" id="GO:0000266">
    <property type="term" value="P:mitochondrial fission"/>
    <property type="evidence" value="ECO:0007669"/>
    <property type="project" value="InterPro"/>
</dbReference>
<accession>A0A1X0NLL1</accession>
<evidence type="ECO:0008006" key="4">
    <source>
        <dbReference type="Google" id="ProtNLM"/>
    </source>
</evidence>
<keyword evidence="3" id="KW-1185">Reference proteome</keyword>
<evidence type="ECO:0000313" key="3">
    <source>
        <dbReference type="Proteomes" id="UP000192257"/>
    </source>
</evidence>
<gene>
    <name evidence="2" type="ORF">TM35_000342080</name>
</gene>
<reference evidence="2 3" key="1">
    <citation type="submission" date="2017-03" db="EMBL/GenBank/DDBJ databases">
        <title>An alternative strategy for trypanosome survival in the mammalian bloodstream revealed through genome and transcriptome analysis of the ubiquitous bovine parasite Trypanosoma (Megatrypanum) theileri.</title>
        <authorList>
            <person name="Kelly S."/>
            <person name="Ivens A."/>
            <person name="Mott A."/>
            <person name="O'Neill E."/>
            <person name="Emms D."/>
            <person name="Macleod O."/>
            <person name="Voorheis P."/>
            <person name="Matthews J."/>
            <person name="Matthews K."/>
            <person name="Carrington M."/>
        </authorList>
    </citation>
    <scope>NUCLEOTIDE SEQUENCE [LARGE SCALE GENOMIC DNA]</scope>
    <source>
        <strain evidence="2">Edinburgh</strain>
    </source>
</reference>
<dbReference type="PANTHER" id="PTHR13247:SF0">
    <property type="entry name" value="MITOCHONDRIAL FISSION 1 PROTEIN"/>
    <property type="match status" value="1"/>
</dbReference>
<dbReference type="PANTHER" id="PTHR13247">
    <property type="entry name" value="TETRATRICOPEPTIDE REPEAT PROTEIN 11 TPR REPEAT PROTEIN 11"/>
    <property type="match status" value="1"/>
</dbReference>
<keyword evidence="1" id="KW-0812">Transmembrane</keyword>
<dbReference type="GO" id="GO:0000422">
    <property type="term" value="P:autophagy of mitochondrion"/>
    <property type="evidence" value="ECO:0007669"/>
    <property type="project" value="TreeGrafter"/>
</dbReference>
<dbReference type="VEuPathDB" id="TriTrypDB:TM35_000342080"/>
<sequence>MDRPSDLLDELFRKDPNIRHLLSPSRDELRGLDEGISRLSREYDRDPENRHIAFEYATLMISHSRRSFIEKGLSIMELLGYSAWKRHWDGPSSPDLNNLEGMTSGETLGDSGVVRGEVVVGASAPHERLVVEDDYKMNENVVPISDLAIHYYYLAIGWIKLQKFDKAEASVNHMLQLEPHHRQGIALKQFIDAEMTQSRVTTGLASAGVVAAVAAVACLFLRKS</sequence>
<organism evidence="2 3">
    <name type="scientific">Trypanosoma theileri</name>
    <dbReference type="NCBI Taxonomy" id="67003"/>
    <lineage>
        <taxon>Eukaryota</taxon>
        <taxon>Discoba</taxon>
        <taxon>Euglenozoa</taxon>
        <taxon>Kinetoplastea</taxon>
        <taxon>Metakinetoplastina</taxon>
        <taxon>Trypanosomatida</taxon>
        <taxon>Trypanosomatidae</taxon>
        <taxon>Trypanosoma</taxon>
    </lineage>
</organism>
<dbReference type="OrthoDB" id="421154at2759"/>
<dbReference type="AlphaFoldDB" id="A0A1X0NLL1"/>
<dbReference type="InterPro" id="IPR011990">
    <property type="entry name" value="TPR-like_helical_dom_sf"/>
</dbReference>
<dbReference type="GO" id="GO:0005741">
    <property type="term" value="C:mitochondrial outer membrane"/>
    <property type="evidence" value="ECO:0007669"/>
    <property type="project" value="TreeGrafter"/>
</dbReference>
<dbReference type="GeneID" id="39988886"/>
<dbReference type="EMBL" id="NBCO01000034">
    <property type="protein sequence ID" value="ORC85596.1"/>
    <property type="molecule type" value="Genomic_DNA"/>
</dbReference>
<dbReference type="InterPro" id="IPR028061">
    <property type="entry name" value="Fis1_TPR_C"/>
</dbReference>
<evidence type="ECO:0000256" key="1">
    <source>
        <dbReference type="SAM" id="Phobius"/>
    </source>
</evidence>
<dbReference type="GO" id="GO:0016559">
    <property type="term" value="P:peroxisome fission"/>
    <property type="evidence" value="ECO:0007669"/>
    <property type="project" value="TreeGrafter"/>
</dbReference>
<feature type="transmembrane region" description="Helical" evidence="1">
    <location>
        <begin position="203"/>
        <end position="221"/>
    </location>
</feature>
<protein>
    <recommendedName>
        <fullName evidence="4">Mitochondrial fission 1 protein</fullName>
    </recommendedName>
</protein>
<evidence type="ECO:0000313" key="2">
    <source>
        <dbReference type="EMBL" id="ORC85596.1"/>
    </source>
</evidence>
<dbReference type="RefSeq" id="XP_028879662.1">
    <property type="nucleotide sequence ID" value="XM_029029106.1"/>
</dbReference>
<proteinExistence type="predicted"/>
<dbReference type="Proteomes" id="UP000192257">
    <property type="component" value="Unassembled WGS sequence"/>
</dbReference>
<dbReference type="SUPFAM" id="SSF48452">
    <property type="entry name" value="TPR-like"/>
    <property type="match status" value="1"/>
</dbReference>
<dbReference type="Pfam" id="PF14853">
    <property type="entry name" value="Fis1_TPR_C"/>
    <property type="match status" value="1"/>
</dbReference>
<comment type="caution">
    <text evidence="2">The sequence shown here is derived from an EMBL/GenBank/DDBJ whole genome shotgun (WGS) entry which is preliminary data.</text>
</comment>
<keyword evidence="1" id="KW-1133">Transmembrane helix</keyword>
<name>A0A1X0NLL1_9TRYP</name>
<keyword evidence="1" id="KW-0472">Membrane</keyword>
<dbReference type="Gene3D" id="1.25.40.10">
    <property type="entry name" value="Tetratricopeptide repeat domain"/>
    <property type="match status" value="1"/>
</dbReference>